<protein>
    <submittedName>
        <fullName evidence="2">Uncharacterized protein</fullName>
    </submittedName>
</protein>
<sequence length="480" mass="50804">MPRPSVAGTAARPPRTQDVLPDLAAPGRRWTALVAVVAALVLIRLSMLVGQDLNARGLPIVLPYPPLLAFWHPHVGVGTPLTVLCLLLALLLQRNAPRLRWGHLLLAGWLLALAWMVSLVMIDGLAKGWTEVLTNPNEYLHDLPRITGPGEFLRTFSHYIAFGGDVDGTNAWTTHVAAHPPLATLLFWVLAQVGLGGGFWAGLLCILVSSAAAVGLPVVLRELGAPDAARRLVPFAALLPGAVWMAVSADGLFAGVAVGGLALACRGANLAHGRPRLGSSLAGGVLLGAAIYLNYGLVLFGLVVLAAVVVTARGVGLRAVLRPWLVSTAGVALVAAAHFAFGFSWFEGLARLRVRYYQQTASDRPYSYFVWANLAAWLVAWSPLLAYGVVRAVGVLLRSRRLGWTQDVVVALLSAAGTAAALVADLSAMSKAETERIWLTFGVAAYVALALVRDRRTAAVALVLTAGWAVMVNSLLDTGW</sequence>
<gene>
    <name evidence="2" type="ORF">GCM10022197_23980</name>
</gene>
<keyword evidence="1" id="KW-0472">Membrane</keyword>
<feature type="transmembrane region" description="Helical" evidence="1">
    <location>
        <begin position="30"/>
        <end position="50"/>
    </location>
</feature>
<feature type="transmembrane region" description="Helical" evidence="1">
    <location>
        <begin position="459"/>
        <end position="476"/>
    </location>
</feature>
<evidence type="ECO:0000256" key="1">
    <source>
        <dbReference type="SAM" id="Phobius"/>
    </source>
</evidence>
<feature type="transmembrane region" description="Helical" evidence="1">
    <location>
        <begin position="199"/>
        <end position="220"/>
    </location>
</feature>
<organism evidence="2 3">
    <name type="scientific">Microlunatus spumicola</name>
    <dbReference type="NCBI Taxonomy" id="81499"/>
    <lineage>
        <taxon>Bacteria</taxon>
        <taxon>Bacillati</taxon>
        <taxon>Actinomycetota</taxon>
        <taxon>Actinomycetes</taxon>
        <taxon>Propionibacteriales</taxon>
        <taxon>Propionibacteriaceae</taxon>
        <taxon>Microlunatus</taxon>
    </lineage>
</organism>
<keyword evidence="3" id="KW-1185">Reference proteome</keyword>
<accession>A0ABP6XML8</accession>
<evidence type="ECO:0000313" key="2">
    <source>
        <dbReference type="EMBL" id="GAA3567082.1"/>
    </source>
</evidence>
<keyword evidence="1" id="KW-1133">Transmembrane helix</keyword>
<name>A0ABP6XML8_9ACTN</name>
<evidence type="ECO:0000313" key="3">
    <source>
        <dbReference type="Proteomes" id="UP001500767"/>
    </source>
</evidence>
<feature type="transmembrane region" description="Helical" evidence="1">
    <location>
        <begin position="232"/>
        <end position="264"/>
    </location>
</feature>
<keyword evidence="1" id="KW-0812">Transmembrane</keyword>
<reference evidence="3" key="1">
    <citation type="journal article" date="2019" name="Int. J. Syst. Evol. Microbiol.">
        <title>The Global Catalogue of Microorganisms (GCM) 10K type strain sequencing project: providing services to taxonomists for standard genome sequencing and annotation.</title>
        <authorList>
            <consortium name="The Broad Institute Genomics Platform"/>
            <consortium name="The Broad Institute Genome Sequencing Center for Infectious Disease"/>
            <person name="Wu L."/>
            <person name="Ma J."/>
        </authorList>
    </citation>
    <scope>NUCLEOTIDE SEQUENCE [LARGE SCALE GENOMIC DNA]</scope>
    <source>
        <strain evidence="3">JCM 16540</strain>
    </source>
</reference>
<feature type="transmembrane region" description="Helical" evidence="1">
    <location>
        <begin position="284"/>
        <end position="312"/>
    </location>
</feature>
<dbReference type="RefSeq" id="WP_204910470.1">
    <property type="nucleotide sequence ID" value="NZ_BAAAYR010000002.1"/>
</dbReference>
<feature type="transmembrane region" description="Helical" evidence="1">
    <location>
        <begin position="324"/>
        <end position="346"/>
    </location>
</feature>
<feature type="transmembrane region" description="Helical" evidence="1">
    <location>
        <begin position="402"/>
        <end position="424"/>
    </location>
</feature>
<feature type="transmembrane region" description="Helical" evidence="1">
    <location>
        <begin position="366"/>
        <end position="390"/>
    </location>
</feature>
<feature type="transmembrane region" description="Helical" evidence="1">
    <location>
        <begin position="436"/>
        <end position="452"/>
    </location>
</feature>
<comment type="caution">
    <text evidence="2">The sequence shown here is derived from an EMBL/GenBank/DDBJ whole genome shotgun (WGS) entry which is preliminary data.</text>
</comment>
<proteinExistence type="predicted"/>
<dbReference type="Proteomes" id="UP001500767">
    <property type="component" value="Unassembled WGS sequence"/>
</dbReference>
<feature type="transmembrane region" description="Helical" evidence="1">
    <location>
        <begin position="70"/>
        <end position="92"/>
    </location>
</feature>
<dbReference type="EMBL" id="BAAAYR010000002">
    <property type="protein sequence ID" value="GAA3567082.1"/>
    <property type="molecule type" value="Genomic_DNA"/>
</dbReference>
<feature type="transmembrane region" description="Helical" evidence="1">
    <location>
        <begin position="104"/>
        <end position="122"/>
    </location>
</feature>